<organism evidence="1 2">
    <name type="scientific">Lentzea roselyniae</name>
    <dbReference type="NCBI Taxonomy" id="531940"/>
    <lineage>
        <taxon>Bacteria</taxon>
        <taxon>Bacillati</taxon>
        <taxon>Actinomycetota</taxon>
        <taxon>Actinomycetes</taxon>
        <taxon>Pseudonocardiales</taxon>
        <taxon>Pseudonocardiaceae</taxon>
        <taxon>Lentzea</taxon>
    </lineage>
</organism>
<comment type="caution">
    <text evidence="1">The sequence shown here is derived from an EMBL/GenBank/DDBJ whole genome shotgun (WGS) entry which is preliminary data.</text>
</comment>
<dbReference type="EMBL" id="BAABBE010000067">
    <property type="protein sequence ID" value="GAA3688223.1"/>
    <property type="molecule type" value="Genomic_DNA"/>
</dbReference>
<evidence type="ECO:0008006" key="3">
    <source>
        <dbReference type="Google" id="ProtNLM"/>
    </source>
</evidence>
<dbReference type="RefSeq" id="WP_346137166.1">
    <property type="nucleotide sequence ID" value="NZ_BAABBE010000067.1"/>
</dbReference>
<keyword evidence="2" id="KW-1185">Reference proteome</keyword>
<sequence>MDYVETFRMARDRPRMLGLDGSFVAAAAFVNGCDAGNSWRLLDGFGEWLAAGLGDGANLSWQALVVRHSLPGGSPNSPAELVLGEQENSVVVARLFELLEEFWDVRQKRGLAEIFAQYTKVFG</sequence>
<protein>
    <recommendedName>
        <fullName evidence="3">Barstar (Barnase inhibitor)</fullName>
    </recommendedName>
</protein>
<evidence type="ECO:0000313" key="2">
    <source>
        <dbReference type="Proteomes" id="UP001500711"/>
    </source>
</evidence>
<dbReference type="Proteomes" id="UP001500711">
    <property type="component" value="Unassembled WGS sequence"/>
</dbReference>
<name>A0ABP7CGF6_9PSEU</name>
<accession>A0ABP7CGF6</accession>
<reference evidence="2" key="1">
    <citation type="journal article" date="2019" name="Int. J. Syst. Evol. Microbiol.">
        <title>The Global Catalogue of Microorganisms (GCM) 10K type strain sequencing project: providing services to taxonomists for standard genome sequencing and annotation.</title>
        <authorList>
            <consortium name="The Broad Institute Genomics Platform"/>
            <consortium name="The Broad Institute Genome Sequencing Center for Infectious Disease"/>
            <person name="Wu L."/>
            <person name="Ma J."/>
        </authorList>
    </citation>
    <scope>NUCLEOTIDE SEQUENCE [LARGE SCALE GENOMIC DNA]</scope>
    <source>
        <strain evidence="2">JCM 17494</strain>
    </source>
</reference>
<proteinExistence type="predicted"/>
<gene>
    <name evidence="1" type="ORF">GCM10022267_88710</name>
</gene>
<evidence type="ECO:0000313" key="1">
    <source>
        <dbReference type="EMBL" id="GAA3688223.1"/>
    </source>
</evidence>